<evidence type="ECO:0000313" key="2">
    <source>
        <dbReference type="EMBL" id="ASG64201.1"/>
    </source>
</evidence>
<dbReference type="InterPro" id="IPR001119">
    <property type="entry name" value="SLH_dom"/>
</dbReference>
<dbReference type="AlphaFoldDB" id="A0A248KK14"/>
<dbReference type="Proteomes" id="UP000197098">
    <property type="component" value="Chromosome"/>
</dbReference>
<evidence type="ECO:0000259" key="1">
    <source>
        <dbReference type="Pfam" id="PF00395"/>
    </source>
</evidence>
<gene>
    <name evidence="2" type="ORF">CEW81_21495</name>
</gene>
<feature type="domain" description="SLH" evidence="1">
    <location>
        <begin position="43"/>
        <end position="77"/>
    </location>
</feature>
<dbReference type="Pfam" id="PF00395">
    <property type="entry name" value="SLH"/>
    <property type="match status" value="1"/>
</dbReference>
<proteinExistence type="predicted"/>
<evidence type="ECO:0000313" key="3">
    <source>
        <dbReference type="Proteomes" id="UP000197098"/>
    </source>
</evidence>
<dbReference type="EMBL" id="CP022114">
    <property type="protein sequence ID" value="ASG64201.1"/>
    <property type="molecule type" value="Genomic_DNA"/>
</dbReference>
<name>A0A248KK14_9ENTR</name>
<reference evidence="2 3" key="1">
    <citation type="submission" date="2017-06" db="EMBL/GenBank/DDBJ databases">
        <title>Origin of plasmid-mediated fosfomycin resistance gene fosA3.</title>
        <authorList>
            <person name="Ito R."/>
            <person name="Pacey M.P."/>
            <person name="Doi Y."/>
        </authorList>
    </citation>
    <scope>NUCLEOTIDE SEQUENCE [LARGE SCALE GENOMIC DNA]</scope>
    <source>
        <strain evidence="2 3">YDC799</strain>
    </source>
</reference>
<sequence length="161" mass="18367">MIEEESGAECITRFELAQMIIRLWGLQYQPSNGVVIQDIAPDSVWYPGIAALIQRGMMALVQGKFLPDRPIRREEAATVAMMSCGVSYRNASTMLQSTFTDGRILRDIYLTNAQRRWLLALCAAMKKGASVRAAIYAAMRRWRCCWRLVTSWAIRMRRSGR</sequence>
<protein>
    <recommendedName>
        <fullName evidence="1">SLH domain-containing protein</fullName>
    </recommendedName>
</protein>
<accession>A0A248KK14</accession>
<organism evidence="2 3">
    <name type="scientific">Kluyvera genomosp. 3</name>
    <dbReference type="NCBI Taxonomy" id="2774055"/>
    <lineage>
        <taxon>Bacteria</taxon>
        <taxon>Pseudomonadati</taxon>
        <taxon>Pseudomonadota</taxon>
        <taxon>Gammaproteobacteria</taxon>
        <taxon>Enterobacterales</taxon>
        <taxon>Enterobacteriaceae</taxon>
        <taxon>Kluyvera</taxon>
    </lineage>
</organism>